<protein>
    <submittedName>
        <fullName evidence="1">Uncharacterized protein</fullName>
    </submittedName>
</protein>
<comment type="caution">
    <text evidence="1">The sequence shown here is derived from an EMBL/GenBank/DDBJ whole genome shotgun (WGS) entry which is preliminary data.</text>
</comment>
<dbReference type="EMBL" id="MZXV01000038">
    <property type="protein sequence ID" value="PZV37095.1"/>
    <property type="molecule type" value="Genomic_DNA"/>
</dbReference>
<evidence type="ECO:0000313" key="1">
    <source>
        <dbReference type="EMBL" id="PZV37095.1"/>
    </source>
</evidence>
<gene>
    <name evidence="1" type="ORF">B5V02_18685</name>
</gene>
<dbReference type="Proteomes" id="UP000248616">
    <property type="component" value="Unassembled WGS sequence"/>
</dbReference>
<name>A0A2W7C1W3_9HYPH</name>
<dbReference type="AlphaFoldDB" id="A0A2W7C1W3"/>
<keyword evidence="2" id="KW-1185">Reference proteome</keyword>
<organism evidence="1 2">
    <name type="scientific">Mesorhizobium kowhaii</name>
    <dbReference type="NCBI Taxonomy" id="1300272"/>
    <lineage>
        <taxon>Bacteria</taxon>
        <taxon>Pseudomonadati</taxon>
        <taxon>Pseudomonadota</taxon>
        <taxon>Alphaproteobacteria</taxon>
        <taxon>Hyphomicrobiales</taxon>
        <taxon>Phyllobacteriaceae</taxon>
        <taxon>Mesorhizobium</taxon>
    </lineage>
</organism>
<proteinExistence type="predicted"/>
<dbReference type="OrthoDB" id="8086602at2"/>
<sequence length="171" mass="18619">MRAVGDEVTSPVRPATAGQTVHHIHQAALVGWESKELEELAASVGWERKKMEELPAGTKFNHANRDGVWGGSGQSGHTGEAIWMTSENDVNAARGYAGSSGKYFVIVAQEPLKLAVMDEQGDQVHPDELGAWATLAQRYGFDGVKTEYGSSYEVILFNRSKIAPVEERGFD</sequence>
<accession>A0A2W7C1W3</accession>
<evidence type="ECO:0000313" key="2">
    <source>
        <dbReference type="Proteomes" id="UP000248616"/>
    </source>
</evidence>
<reference evidence="2" key="1">
    <citation type="submission" date="2017-03" db="EMBL/GenBank/DDBJ databases">
        <authorList>
            <person name="Safronova V.I."/>
            <person name="Sazanova A.L."/>
            <person name="Chirak E.R."/>
        </authorList>
    </citation>
    <scope>NUCLEOTIDE SEQUENCE [LARGE SCALE GENOMIC DNA]</scope>
    <source>
        <strain evidence="2">Ach-343</strain>
    </source>
</reference>